<evidence type="ECO:0000313" key="13">
    <source>
        <dbReference type="Proteomes" id="UP000823388"/>
    </source>
</evidence>
<dbReference type="Proteomes" id="UP000823388">
    <property type="component" value="Chromosome 4N"/>
</dbReference>
<evidence type="ECO:0000256" key="5">
    <source>
        <dbReference type="ARBA" id="ARBA00022741"/>
    </source>
</evidence>
<comment type="subcellular location">
    <subcellularLocation>
        <location evidence="1">Membrane</location>
    </subcellularLocation>
</comment>
<dbReference type="InterPro" id="IPR003439">
    <property type="entry name" value="ABC_transporter-like_ATP-bd"/>
</dbReference>
<evidence type="ECO:0000256" key="2">
    <source>
        <dbReference type="ARBA" id="ARBA00009726"/>
    </source>
</evidence>
<dbReference type="Gene3D" id="1.20.1560.10">
    <property type="entry name" value="ABC transporter type 1, transmembrane domain"/>
    <property type="match status" value="1"/>
</dbReference>
<evidence type="ECO:0000256" key="3">
    <source>
        <dbReference type="ARBA" id="ARBA00022448"/>
    </source>
</evidence>
<keyword evidence="6" id="KW-0067">ATP-binding</keyword>
<evidence type="ECO:0000256" key="4">
    <source>
        <dbReference type="ARBA" id="ARBA00022692"/>
    </source>
</evidence>
<evidence type="ECO:0000256" key="1">
    <source>
        <dbReference type="ARBA" id="ARBA00004370"/>
    </source>
</evidence>
<dbReference type="InterPro" id="IPR011527">
    <property type="entry name" value="ABC1_TM_dom"/>
</dbReference>
<dbReference type="PANTHER" id="PTHR24223">
    <property type="entry name" value="ATP-BINDING CASSETTE SUB-FAMILY C"/>
    <property type="match status" value="1"/>
</dbReference>
<dbReference type="PROSITE" id="PS50929">
    <property type="entry name" value="ABC_TM1F"/>
    <property type="match status" value="1"/>
</dbReference>
<dbReference type="FunFam" id="3.40.50.300:FF:000630">
    <property type="entry name" value="ATP-binding cassette (ABC) transporter, putative"/>
    <property type="match status" value="1"/>
</dbReference>
<organism evidence="12 13">
    <name type="scientific">Panicum virgatum</name>
    <name type="common">Blackwell switchgrass</name>
    <dbReference type="NCBI Taxonomy" id="38727"/>
    <lineage>
        <taxon>Eukaryota</taxon>
        <taxon>Viridiplantae</taxon>
        <taxon>Streptophyta</taxon>
        <taxon>Embryophyta</taxon>
        <taxon>Tracheophyta</taxon>
        <taxon>Spermatophyta</taxon>
        <taxon>Magnoliopsida</taxon>
        <taxon>Liliopsida</taxon>
        <taxon>Poales</taxon>
        <taxon>Poaceae</taxon>
        <taxon>PACMAD clade</taxon>
        <taxon>Panicoideae</taxon>
        <taxon>Panicodae</taxon>
        <taxon>Paniceae</taxon>
        <taxon>Panicinae</taxon>
        <taxon>Panicum</taxon>
        <taxon>Panicum sect. Hiantes</taxon>
    </lineage>
</organism>
<evidence type="ECO:0000256" key="8">
    <source>
        <dbReference type="ARBA" id="ARBA00023136"/>
    </source>
</evidence>
<feature type="domain" description="ABC transmembrane type-1" evidence="11">
    <location>
        <begin position="25"/>
        <end position="196"/>
    </location>
</feature>
<dbReference type="Gene3D" id="3.40.50.300">
    <property type="entry name" value="P-loop containing nucleotide triphosphate hydrolases"/>
    <property type="match status" value="1"/>
</dbReference>
<dbReference type="Pfam" id="PF00005">
    <property type="entry name" value="ABC_tran"/>
    <property type="match status" value="1"/>
</dbReference>
<dbReference type="GO" id="GO:0016020">
    <property type="term" value="C:membrane"/>
    <property type="evidence" value="ECO:0007669"/>
    <property type="project" value="UniProtKB-SubCell"/>
</dbReference>
<dbReference type="EMBL" id="CM029044">
    <property type="protein sequence ID" value="KAG2604677.1"/>
    <property type="molecule type" value="Genomic_DNA"/>
</dbReference>
<keyword evidence="5" id="KW-0547">Nucleotide-binding</keyword>
<evidence type="ECO:0008006" key="14">
    <source>
        <dbReference type="Google" id="ProtNLM"/>
    </source>
</evidence>
<evidence type="ECO:0000259" key="10">
    <source>
        <dbReference type="PROSITE" id="PS50893"/>
    </source>
</evidence>
<accession>A0A8T0T2W6</accession>
<dbReference type="CDD" id="cd03244">
    <property type="entry name" value="ABCC_MRP_domain2"/>
    <property type="match status" value="1"/>
</dbReference>
<evidence type="ECO:0000256" key="9">
    <source>
        <dbReference type="SAM" id="Phobius"/>
    </source>
</evidence>
<sequence>MDGSGWGRKEGSVYTGQLSAGHVILNIFVANFFSLLGTLVVLSYSQVSFLLILLPLWLIYRKLQFYYRSTSREVRRLDSVARSPIYSSFTETLDGSSTIRAFQKEGFFLERFIQHVTLYQKTSYSELVASLWLPLRLQLLAGFIILFIATMATVTFHSSSLVNLGTPGLVGLALSYAAPVVSLLNGFLTTFTETEKEMISVERVAEYVGIPQEELQGSEYLPRSWPAEGRIEFVHVTLKYKPELPPALDDISFLIASGMQVGIIGRTGAGKSSVLNAMFRLVPICNGHILVDGIDVAKIAVREFLVPQSPFLFDGSLRENLDPFNTTADLRVWEVLEKCHMKGEIESMGGLDIHVKESGVSFSVGQRQLLCLARAILKSSKVLCLDECTANVDNQTALLLQNTISAECKGMTVLTIAHRISTVMKMDNILVLDQGKLVCSGTMLTILDY</sequence>
<dbReference type="GO" id="GO:0140359">
    <property type="term" value="F:ABC-type transporter activity"/>
    <property type="evidence" value="ECO:0007669"/>
    <property type="project" value="InterPro"/>
</dbReference>
<dbReference type="Pfam" id="PF00664">
    <property type="entry name" value="ABC_membrane"/>
    <property type="match status" value="1"/>
</dbReference>
<keyword evidence="3" id="KW-0813">Transport</keyword>
<gene>
    <name evidence="12" type="ORF">PVAP13_4NG127029</name>
</gene>
<evidence type="ECO:0000259" key="11">
    <source>
        <dbReference type="PROSITE" id="PS50929"/>
    </source>
</evidence>
<dbReference type="SUPFAM" id="SSF90123">
    <property type="entry name" value="ABC transporter transmembrane region"/>
    <property type="match status" value="1"/>
</dbReference>
<comment type="caution">
    <text evidence="12">The sequence shown here is derived from an EMBL/GenBank/DDBJ whole genome shotgun (WGS) entry which is preliminary data.</text>
</comment>
<evidence type="ECO:0000313" key="12">
    <source>
        <dbReference type="EMBL" id="KAG2604677.1"/>
    </source>
</evidence>
<dbReference type="GO" id="GO:0016887">
    <property type="term" value="F:ATP hydrolysis activity"/>
    <property type="evidence" value="ECO:0007669"/>
    <property type="project" value="InterPro"/>
</dbReference>
<name>A0A8T0T2W6_PANVG</name>
<dbReference type="InterPro" id="IPR017871">
    <property type="entry name" value="ABC_transporter-like_CS"/>
</dbReference>
<keyword evidence="4 9" id="KW-0812">Transmembrane</keyword>
<protein>
    <recommendedName>
        <fullName evidence="14">ABC transporter C family member 13</fullName>
    </recommendedName>
</protein>
<dbReference type="GO" id="GO:0005524">
    <property type="term" value="F:ATP binding"/>
    <property type="evidence" value="ECO:0007669"/>
    <property type="project" value="UniProtKB-KW"/>
</dbReference>
<reference evidence="12" key="1">
    <citation type="submission" date="2020-05" db="EMBL/GenBank/DDBJ databases">
        <title>WGS assembly of Panicum virgatum.</title>
        <authorList>
            <person name="Lovell J.T."/>
            <person name="Jenkins J."/>
            <person name="Shu S."/>
            <person name="Juenger T.E."/>
            <person name="Schmutz J."/>
        </authorList>
    </citation>
    <scope>NUCLEOTIDE SEQUENCE</scope>
    <source>
        <strain evidence="12">AP13</strain>
    </source>
</reference>
<feature type="domain" description="ABC transporter" evidence="10">
    <location>
        <begin position="231"/>
        <end position="449"/>
    </location>
</feature>
<dbReference type="PROSITE" id="PS00211">
    <property type="entry name" value="ABC_TRANSPORTER_1"/>
    <property type="match status" value="1"/>
</dbReference>
<evidence type="ECO:0000256" key="6">
    <source>
        <dbReference type="ARBA" id="ARBA00022840"/>
    </source>
</evidence>
<keyword evidence="8 9" id="KW-0472">Membrane</keyword>
<dbReference type="InterPro" id="IPR036640">
    <property type="entry name" value="ABC1_TM_sf"/>
</dbReference>
<comment type="similarity">
    <text evidence="2">Belongs to the ABC transporter superfamily. ABCC family. Conjugate transporter (TC 3.A.1.208) subfamily.</text>
</comment>
<dbReference type="PROSITE" id="PS50893">
    <property type="entry name" value="ABC_TRANSPORTER_2"/>
    <property type="match status" value="1"/>
</dbReference>
<dbReference type="InterPro" id="IPR050173">
    <property type="entry name" value="ABC_transporter_C-like"/>
</dbReference>
<keyword evidence="13" id="KW-1185">Reference proteome</keyword>
<feature type="transmembrane region" description="Helical" evidence="9">
    <location>
        <begin position="169"/>
        <end position="188"/>
    </location>
</feature>
<feature type="transmembrane region" description="Helical" evidence="9">
    <location>
        <begin position="39"/>
        <end position="60"/>
    </location>
</feature>
<dbReference type="InterPro" id="IPR003593">
    <property type="entry name" value="AAA+_ATPase"/>
</dbReference>
<dbReference type="PANTHER" id="PTHR24223:SF330">
    <property type="entry name" value="ATP-BINDING CASSETTE SUB-FAMILY C MEMBER 10"/>
    <property type="match status" value="1"/>
</dbReference>
<dbReference type="SUPFAM" id="SSF52540">
    <property type="entry name" value="P-loop containing nucleoside triphosphate hydrolases"/>
    <property type="match status" value="1"/>
</dbReference>
<dbReference type="InterPro" id="IPR027417">
    <property type="entry name" value="P-loop_NTPase"/>
</dbReference>
<keyword evidence="7 9" id="KW-1133">Transmembrane helix</keyword>
<dbReference type="SMART" id="SM00382">
    <property type="entry name" value="AAA"/>
    <property type="match status" value="1"/>
</dbReference>
<evidence type="ECO:0000256" key="7">
    <source>
        <dbReference type="ARBA" id="ARBA00022989"/>
    </source>
</evidence>
<proteinExistence type="inferred from homology"/>
<dbReference type="AlphaFoldDB" id="A0A8T0T2W6"/>
<feature type="transmembrane region" description="Helical" evidence="9">
    <location>
        <begin position="139"/>
        <end position="157"/>
    </location>
</feature>